<evidence type="ECO:0000313" key="1">
    <source>
        <dbReference type="EMBL" id="MFD1785811.1"/>
    </source>
</evidence>
<name>A0ABW4N7G4_9CAUL</name>
<comment type="caution">
    <text evidence="1">The sequence shown here is derived from an EMBL/GenBank/DDBJ whole genome shotgun (WGS) entry which is preliminary data.</text>
</comment>
<reference evidence="2" key="1">
    <citation type="journal article" date="2019" name="Int. J. Syst. Evol. Microbiol.">
        <title>The Global Catalogue of Microorganisms (GCM) 10K type strain sequencing project: providing services to taxonomists for standard genome sequencing and annotation.</title>
        <authorList>
            <consortium name="The Broad Institute Genomics Platform"/>
            <consortium name="The Broad Institute Genome Sequencing Center for Infectious Disease"/>
            <person name="Wu L."/>
            <person name="Ma J."/>
        </authorList>
    </citation>
    <scope>NUCLEOTIDE SEQUENCE [LARGE SCALE GENOMIC DNA]</scope>
    <source>
        <strain evidence="2">DFY28</strain>
    </source>
</reference>
<proteinExistence type="predicted"/>
<accession>A0ABW4N7G4</accession>
<keyword evidence="2" id="KW-1185">Reference proteome</keyword>
<gene>
    <name evidence="1" type="ORF">ACFSC0_20630</name>
</gene>
<dbReference type="EMBL" id="JBHUEY010000012">
    <property type="protein sequence ID" value="MFD1785811.1"/>
    <property type="molecule type" value="Genomic_DNA"/>
</dbReference>
<protein>
    <submittedName>
        <fullName evidence="1">Uncharacterized protein</fullName>
    </submittedName>
</protein>
<sequence length="86" mass="9846">MNQVKRINPTESYCVPIPADVLSDFAFKRGVDWVLAYAPAVWCRCNDVTPPVVIETGLFPGAPVILWFRNADEVERFERAHWLLLD</sequence>
<dbReference type="RefSeq" id="WP_377283390.1">
    <property type="nucleotide sequence ID" value="NZ_JBHRSI010000009.1"/>
</dbReference>
<dbReference type="Proteomes" id="UP001597237">
    <property type="component" value="Unassembled WGS sequence"/>
</dbReference>
<organism evidence="1 2">
    <name type="scientific">Phenylobacterium terrae</name>
    <dbReference type="NCBI Taxonomy" id="2665495"/>
    <lineage>
        <taxon>Bacteria</taxon>
        <taxon>Pseudomonadati</taxon>
        <taxon>Pseudomonadota</taxon>
        <taxon>Alphaproteobacteria</taxon>
        <taxon>Caulobacterales</taxon>
        <taxon>Caulobacteraceae</taxon>
        <taxon>Phenylobacterium</taxon>
    </lineage>
</organism>
<evidence type="ECO:0000313" key="2">
    <source>
        <dbReference type="Proteomes" id="UP001597237"/>
    </source>
</evidence>